<evidence type="ECO:0000259" key="17">
    <source>
        <dbReference type="Pfam" id="PF00441"/>
    </source>
</evidence>
<dbReference type="InterPro" id="IPR013786">
    <property type="entry name" value="AcylCoA_DH/ox_N"/>
</dbReference>
<dbReference type="InterPro" id="IPR034183">
    <property type="entry name" value="IVD"/>
</dbReference>
<protein>
    <recommendedName>
        <fullName evidence="6">Isovaleryl-CoA dehydrogenase, mitochondrial</fullName>
        <ecNumber evidence="5">1.3.8.4</ecNumber>
    </recommendedName>
</protein>
<dbReference type="PROSITE" id="PS00073">
    <property type="entry name" value="ACYL_COA_DH_2"/>
    <property type="match status" value="1"/>
</dbReference>
<evidence type="ECO:0000256" key="15">
    <source>
        <dbReference type="PIRSR" id="PIRSR634183-3"/>
    </source>
</evidence>
<name>A0A0G4GWX7_VITBC</name>
<dbReference type="Gene3D" id="2.40.110.10">
    <property type="entry name" value="Butyryl-CoA Dehydrogenase, subunit A, domain 2"/>
    <property type="match status" value="1"/>
</dbReference>
<evidence type="ECO:0000256" key="16">
    <source>
        <dbReference type="RuleBase" id="RU362125"/>
    </source>
</evidence>
<evidence type="ECO:0000256" key="11">
    <source>
        <dbReference type="ARBA" id="ARBA00023128"/>
    </source>
</evidence>
<evidence type="ECO:0000256" key="6">
    <source>
        <dbReference type="ARBA" id="ARBA00018258"/>
    </source>
</evidence>
<dbReference type="SUPFAM" id="SSF47203">
    <property type="entry name" value="Acyl-CoA dehydrogenase C-terminal domain-like"/>
    <property type="match status" value="1"/>
</dbReference>
<feature type="binding site" evidence="15">
    <location>
        <position position="318"/>
    </location>
    <ligand>
        <name>FAD</name>
        <dbReference type="ChEBI" id="CHEBI:57692"/>
    </ligand>
</feature>
<feature type="binding site" evidence="15">
    <location>
        <begin position="162"/>
        <end position="171"/>
    </location>
    <ligand>
        <name>FAD</name>
        <dbReference type="ChEBI" id="CHEBI:57692"/>
    </ligand>
</feature>
<keyword evidence="11" id="KW-0496">Mitochondrion</keyword>
<feature type="domain" description="Acyl-CoA dehydrogenase/oxidase N-terminal" evidence="19">
    <location>
        <begin position="45"/>
        <end position="156"/>
    </location>
</feature>
<sequence length="424" mass="46075">MLGPLSKALLHRGCASQRSSCSKIGSARTFATHGQSFLSCDNLLTADQLQLREQVRAFADNELAPIADKVDKEDKFPRHLMPKMGEFGLLGPTAPSEFGGLGLGYLEHVLIMEQLSRTSGGVALSYGAHSNLCVNQIVRWGSAEQKEKYLHKLIDGSWLGALSMSEPGAGSDVVSLRTRADRDGDSYILNGTKMWCTNGPSADVLVVYAKTDPNAGAKGITAFMVEKGMPGFSTSQKLDKLGMRGSETCELIFENCRVPATNILGPLNGGVKVLMSGLDSERLVLAAGPIGIMQACYDVAVPYVNTREQFGQKIGDFQLVQGHLADLYSTLLTHRAFLYALSKAYDEGKASRRDCAAAILTCAEKGTWMALQAIQLLGGNGYINDYPTGRFLRDAKLYEIGAGTSEIRRYLIGREINEEYREHN</sequence>
<dbReference type="FunFam" id="1.10.540.10:FF:000007">
    <property type="entry name" value="Isovaleryl-CoA dehydrogenase, mitochondrial"/>
    <property type="match status" value="1"/>
</dbReference>
<dbReference type="STRING" id="1169540.A0A0G4GWX7"/>
<dbReference type="FunFam" id="1.20.140.10:FF:000003">
    <property type="entry name" value="isovaleryl-CoA dehydrogenase, mitochondrial"/>
    <property type="match status" value="1"/>
</dbReference>
<dbReference type="SUPFAM" id="SSF56645">
    <property type="entry name" value="Acyl-CoA dehydrogenase NM domain-like"/>
    <property type="match status" value="1"/>
</dbReference>
<evidence type="ECO:0000256" key="7">
    <source>
        <dbReference type="ARBA" id="ARBA00022630"/>
    </source>
</evidence>
<evidence type="ECO:0000256" key="3">
    <source>
        <dbReference type="ARBA" id="ARBA00004898"/>
    </source>
</evidence>
<keyword evidence="21" id="KW-1185">Reference proteome</keyword>
<evidence type="ECO:0000256" key="9">
    <source>
        <dbReference type="ARBA" id="ARBA00022946"/>
    </source>
</evidence>
<dbReference type="PANTHER" id="PTHR43884">
    <property type="entry name" value="ACYL-COA DEHYDROGENASE"/>
    <property type="match status" value="1"/>
</dbReference>
<dbReference type="PANTHER" id="PTHR43884:SF12">
    <property type="entry name" value="ISOVALERYL-COA DEHYDROGENASE, MITOCHONDRIAL-RELATED"/>
    <property type="match status" value="1"/>
</dbReference>
<dbReference type="Gene3D" id="1.10.540.10">
    <property type="entry name" value="Acyl-CoA dehydrogenase/oxidase, N-terminal domain"/>
    <property type="match status" value="1"/>
</dbReference>
<dbReference type="Pfam" id="PF00441">
    <property type="entry name" value="Acyl-CoA_dh_1"/>
    <property type="match status" value="1"/>
</dbReference>
<evidence type="ECO:0000256" key="2">
    <source>
        <dbReference type="ARBA" id="ARBA00004173"/>
    </source>
</evidence>
<evidence type="ECO:0000313" key="20">
    <source>
        <dbReference type="EMBL" id="CEM35355.1"/>
    </source>
</evidence>
<dbReference type="InParanoid" id="A0A0G4GWX7"/>
<dbReference type="GO" id="GO:0006552">
    <property type="term" value="P:L-leucine catabolic process"/>
    <property type="evidence" value="ECO:0007669"/>
    <property type="project" value="TreeGrafter"/>
</dbReference>
<evidence type="ECO:0000256" key="14">
    <source>
        <dbReference type="PIRSR" id="PIRSR634183-2"/>
    </source>
</evidence>
<comment type="similarity">
    <text evidence="4 16">Belongs to the acyl-CoA dehydrogenase family.</text>
</comment>
<feature type="binding site" evidence="15">
    <location>
        <position position="307"/>
    </location>
    <ligand>
        <name>FAD</name>
        <dbReference type="ChEBI" id="CHEBI:57692"/>
    </ligand>
</feature>
<comment type="cofactor">
    <cofactor evidence="1 15 16">
        <name>FAD</name>
        <dbReference type="ChEBI" id="CHEBI:57692"/>
    </cofactor>
</comment>
<dbReference type="InterPro" id="IPR006091">
    <property type="entry name" value="Acyl-CoA_Oxase/DH_mid-dom"/>
</dbReference>
<evidence type="ECO:0000256" key="5">
    <source>
        <dbReference type="ARBA" id="ARBA00012044"/>
    </source>
</evidence>
<dbReference type="InterPro" id="IPR009100">
    <property type="entry name" value="AcylCoA_DH/oxidase_NM_dom_sf"/>
</dbReference>
<evidence type="ECO:0000256" key="10">
    <source>
        <dbReference type="ARBA" id="ARBA00023002"/>
    </source>
</evidence>
<feature type="binding site" evidence="14">
    <location>
        <position position="171"/>
    </location>
    <ligand>
        <name>substrate</name>
    </ligand>
</feature>
<organism evidence="20 21">
    <name type="scientific">Vitrella brassicaformis (strain CCMP3155)</name>
    <dbReference type="NCBI Taxonomy" id="1169540"/>
    <lineage>
        <taxon>Eukaryota</taxon>
        <taxon>Sar</taxon>
        <taxon>Alveolata</taxon>
        <taxon>Colpodellida</taxon>
        <taxon>Vitrellaceae</taxon>
        <taxon>Vitrella</taxon>
    </lineage>
</organism>
<dbReference type="GO" id="GO:0008470">
    <property type="term" value="F:3-methylbutanoyl-CoA dehydrogenase activity"/>
    <property type="evidence" value="ECO:0007669"/>
    <property type="project" value="UniProtKB-EC"/>
</dbReference>
<dbReference type="GO" id="GO:0050660">
    <property type="term" value="F:flavin adenine dinucleotide binding"/>
    <property type="evidence" value="ECO:0007669"/>
    <property type="project" value="InterPro"/>
</dbReference>
<dbReference type="InterPro" id="IPR036250">
    <property type="entry name" value="AcylCo_DH-like_C"/>
</dbReference>
<dbReference type="CDD" id="cd01156">
    <property type="entry name" value="IVD"/>
    <property type="match status" value="1"/>
</dbReference>
<feature type="domain" description="Acyl-CoA dehydrogenase/oxidase C-terminal" evidence="17">
    <location>
        <begin position="268"/>
        <end position="416"/>
    </location>
</feature>
<keyword evidence="10 16" id="KW-0560">Oxidoreductase</keyword>
<dbReference type="Pfam" id="PF02771">
    <property type="entry name" value="Acyl-CoA_dh_N"/>
    <property type="match status" value="1"/>
</dbReference>
<dbReference type="PhylomeDB" id="A0A0G4GWX7"/>
<feature type="domain" description="Acyl-CoA oxidase/dehydrogenase middle" evidence="18">
    <location>
        <begin position="161"/>
        <end position="256"/>
    </location>
</feature>
<dbReference type="Gene3D" id="1.20.140.10">
    <property type="entry name" value="Butyryl-CoA Dehydrogenase, subunit A, domain 3"/>
    <property type="match status" value="1"/>
</dbReference>
<gene>
    <name evidence="20" type="ORF">Vbra_18930</name>
</gene>
<evidence type="ECO:0000256" key="8">
    <source>
        <dbReference type="ARBA" id="ARBA00022827"/>
    </source>
</evidence>
<dbReference type="InterPro" id="IPR037069">
    <property type="entry name" value="AcylCoA_DH/ox_N_sf"/>
</dbReference>
<evidence type="ECO:0000256" key="4">
    <source>
        <dbReference type="ARBA" id="ARBA00009347"/>
    </source>
</evidence>
<feature type="binding site" evidence="15">
    <location>
        <begin position="404"/>
        <end position="406"/>
    </location>
    <ligand>
        <name>FAD</name>
        <dbReference type="ChEBI" id="CHEBI:57692"/>
    </ligand>
</feature>
<feature type="binding site" evidence="15">
    <location>
        <begin position="375"/>
        <end position="379"/>
    </location>
    <ligand>
        <name>FAD</name>
        <dbReference type="ChEBI" id="CHEBI:57692"/>
    </ligand>
</feature>
<dbReference type="Proteomes" id="UP000041254">
    <property type="component" value="Unassembled WGS sequence"/>
</dbReference>
<comment type="pathway">
    <text evidence="3">Amino-acid degradation; L-leucine degradation; (S)-3-hydroxy-3-methylglutaryl-CoA from 3-isovaleryl-CoA: step 1/3.</text>
</comment>
<dbReference type="InterPro" id="IPR009075">
    <property type="entry name" value="AcylCo_DH/oxidase_C"/>
</dbReference>
<feature type="binding site" evidence="14">
    <location>
        <begin position="402"/>
        <end position="403"/>
    </location>
    <ligand>
        <name>substrate</name>
    </ligand>
</feature>
<comment type="catalytic activity">
    <reaction evidence="12">
        <text>3-methylbutanoyl-CoA + oxidized [electron-transfer flavoprotein] + H(+) = 3-methylbut-2-enoyl-CoA + reduced [electron-transfer flavoprotein]</text>
        <dbReference type="Rhea" id="RHEA:12276"/>
        <dbReference type="Rhea" id="RHEA-COMP:10685"/>
        <dbReference type="Rhea" id="RHEA-COMP:10686"/>
        <dbReference type="ChEBI" id="CHEBI:15378"/>
        <dbReference type="ChEBI" id="CHEBI:57344"/>
        <dbReference type="ChEBI" id="CHEBI:57345"/>
        <dbReference type="ChEBI" id="CHEBI:57692"/>
        <dbReference type="ChEBI" id="CHEBI:58307"/>
        <dbReference type="EC" id="1.3.8.4"/>
    </reaction>
</comment>
<evidence type="ECO:0000259" key="18">
    <source>
        <dbReference type="Pfam" id="PF02770"/>
    </source>
</evidence>
<evidence type="ECO:0000313" key="21">
    <source>
        <dbReference type="Proteomes" id="UP000041254"/>
    </source>
</evidence>
<dbReference type="AlphaFoldDB" id="A0A0G4GWX7"/>
<accession>A0A0G4GWX7</accession>
<proteinExistence type="inferred from homology"/>
<dbReference type="Pfam" id="PF02770">
    <property type="entry name" value="Acyl-CoA_dh_M"/>
    <property type="match status" value="1"/>
</dbReference>
<evidence type="ECO:0000259" key="19">
    <source>
        <dbReference type="Pfam" id="PF02771"/>
    </source>
</evidence>
<dbReference type="EMBL" id="CDMY01000850">
    <property type="protein sequence ID" value="CEM35355.1"/>
    <property type="molecule type" value="Genomic_DNA"/>
</dbReference>
<dbReference type="FunFam" id="2.40.110.10:FF:000004">
    <property type="entry name" value="Isovaleryl-CoA dehydrogenase, mitochondrial"/>
    <property type="match status" value="1"/>
</dbReference>
<evidence type="ECO:0000256" key="13">
    <source>
        <dbReference type="PIRSR" id="PIRSR634183-1"/>
    </source>
</evidence>
<dbReference type="InterPro" id="IPR006089">
    <property type="entry name" value="Acyl-CoA_DH_CS"/>
</dbReference>
<feature type="binding site" evidence="15">
    <location>
        <begin position="195"/>
        <end position="197"/>
    </location>
    <ligand>
        <name>FAD</name>
        <dbReference type="ChEBI" id="CHEBI:57692"/>
    </ligand>
</feature>
<keyword evidence="9" id="KW-0809">Transit peptide</keyword>
<evidence type="ECO:0000256" key="12">
    <source>
        <dbReference type="ARBA" id="ARBA00052875"/>
    </source>
</evidence>
<dbReference type="VEuPathDB" id="CryptoDB:Vbra_18930"/>
<dbReference type="EC" id="1.3.8.4" evidence="5"/>
<feature type="binding site" evidence="14">
    <location>
        <begin position="279"/>
        <end position="282"/>
    </location>
    <ligand>
        <name>substrate</name>
    </ligand>
</feature>
<comment type="subcellular location">
    <subcellularLocation>
        <location evidence="2">Mitochondrion</location>
    </subcellularLocation>
</comment>
<feature type="active site" description="Proton acceptor" evidence="13">
    <location>
        <position position="281"/>
    </location>
</feature>
<dbReference type="InterPro" id="IPR046373">
    <property type="entry name" value="Acyl-CoA_Oxase/DH_mid-dom_sf"/>
</dbReference>
<keyword evidence="7 16" id="KW-0285">Flavoprotein</keyword>
<dbReference type="GO" id="GO:0005739">
    <property type="term" value="C:mitochondrion"/>
    <property type="evidence" value="ECO:0007669"/>
    <property type="project" value="UniProtKB-SubCell"/>
</dbReference>
<keyword evidence="8 15" id="KW-0274">FAD</keyword>
<evidence type="ECO:0000256" key="1">
    <source>
        <dbReference type="ARBA" id="ARBA00001974"/>
    </source>
</evidence>
<dbReference type="OrthoDB" id="9988775at2759"/>
<reference evidence="20 21" key="1">
    <citation type="submission" date="2014-11" db="EMBL/GenBank/DDBJ databases">
        <authorList>
            <person name="Zhu J."/>
            <person name="Qi W."/>
            <person name="Song R."/>
        </authorList>
    </citation>
    <scope>NUCLEOTIDE SEQUENCE [LARGE SCALE GENOMIC DNA]</scope>
</reference>
<dbReference type="OMA" id="CFITNSG"/>